<name>A0AC34F1M5_9BILA</name>
<reference evidence="2" key="1">
    <citation type="submission" date="2022-11" db="UniProtKB">
        <authorList>
            <consortium name="WormBaseParasite"/>
        </authorList>
    </citation>
    <scope>IDENTIFICATION</scope>
</reference>
<evidence type="ECO:0000313" key="1">
    <source>
        <dbReference type="Proteomes" id="UP000887579"/>
    </source>
</evidence>
<proteinExistence type="predicted"/>
<dbReference type="Proteomes" id="UP000887579">
    <property type="component" value="Unplaced"/>
</dbReference>
<evidence type="ECO:0000313" key="2">
    <source>
        <dbReference type="WBParaSite" id="ES5_v2.g10897.t1"/>
    </source>
</evidence>
<accession>A0AC34F1M5</accession>
<dbReference type="WBParaSite" id="ES5_v2.g10897.t1">
    <property type="protein sequence ID" value="ES5_v2.g10897.t1"/>
    <property type="gene ID" value="ES5_v2.g10897"/>
</dbReference>
<sequence length="235" mass="27102">MCFSSKGSNDNSTSNNSVSEDDPNLPPTNDFPIDQTLQSSTELTGKYCCEMCKQISGSSKLADFINELEILINTKPPGRPLKIFTILQANGSRKMTTKNYEEKKKQERIHLKSQAEDLMKVDNALKEMIKENQHTFSPDQKQSIEEILREEWNLLKRDTSESNTIYANSKLSQTREAKAKRRHDKKKRNEEAEWEKKIEVLPMIHKKLQNVIGVIEWMENAAFKKAIFFSNDVKS</sequence>
<protein>
    <submittedName>
        <fullName evidence="2">Uncharacterized protein</fullName>
    </submittedName>
</protein>
<organism evidence="1 2">
    <name type="scientific">Panagrolaimus sp. ES5</name>
    <dbReference type="NCBI Taxonomy" id="591445"/>
    <lineage>
        <taxon>Eukaryota</taxon>
        <taxon>Metazoa</taxon>
        <taxon>Ecdysozoa</taxon>
        <taxon>Nematoda</taxon>
        <taxon>Chromadorea</taxon>
        <taxon>Rhabditida</taxon>
        <taxon>Tylenchina</taxon>
        <taxon>Panagrolaimomorpha</taxon>
        <taxon>Panagrolaimoidea</taxon>
        <taxon>Panagrolaimidae</taxon>
        <taxon>Panagrolaimus</taxon>
    </lineage>
</organism>